<name>A0A914YXV2_9BILA</name>
<sequence>MNKGPFFNDNDWPIESRKKVIKSLPHNIYDCIQKLVLIATKPEIKEPPNFQQAIEQCIFQLPSDRKQMNPLMHFKVLNVIAIAYVFDLKTYEARKIFFSRLFLGREANAMNDPAAHDNRIAALIRFSSLALQYPMPSFFDILAEWLLKDENNFKCAQSIFAEICKGYLLRPVSWELAAFVEPLEQTSFEFSALAGIYLVIKENFAEPHRIQIVSILGEWFSKRPLDYLTFYSQYAHLAKDFALKRFPILLEYSLTNGAEDVEHERFYVGVIALIMASKKTFAETPLDLTYLRSVKDDEIEINQRRKNDCIFASKKCELIN</sequence>
<dbReference type="Proteomes" id="UP000887577">
    <property type="component" value="Unplaced"/>
</dbReference>
<organism evidence="1 2">
    <name type="scientific">Panagrolaimus superbus</name>
    <dbReference type="NCBI Taxonomy" id="310955"/>
    <lineage>
        <taxon>Eukaryota</taxon>
        <taxon>Metazoa</taxon>
        <taxon>Ecdysozoa</taxon>
        <taxon>Nematoda</taxon>
        <taxon>Chromadorea</taxon>
        <taxon>Rhabditida</taxon>
        <taxon>Tylenchina</taxon>
        <taxon>Panagrolaimomorpha</taxon>
        <taxon>Panagrolaimoidea</taxon>
        <taxon>Panagrolaimidae</taxon>
        <taxon>Panagrolaimus</taxon>
    </lineage>
</organism>
<evidence type="ECO:0000313" key="1">
    <source>
        <dbReference type="Proteomes" id="UP000887577"/>
    </source>
</evidence>
<accession>A0A914YXV2</accession>
<dbReference type="InterPro" id="IPR027844">
    <property type="entry name" value="INTS15"/>
</dbReference>
<dbReference type="WBParaSite" id="PSU_v2.g2910.t1">
    <property type="protein sequence ID" value="PSU_v2.g2910.t1"/>
    <property type="gene ID" value="PSU_v2.g2910"/>
</dbReference>
<evidence type="ECO:0000313" key="2">
    <source>
        <dbReference type="WBParaSite" id="PSU_v2.g2910.t1"/>
    </source>
</evidence>
<proteinExistence type="predicted"/>
<protein>
    <submittedName>
        <fullName evidence="2">Uncharacterized protein</fullName>
    </submittedName>
</protein>
<dbReference type="AlphaFoldDB" id="A0A914YXV2"/>
<dbReference type="PANTHER" id="PTHR14540">
    <property type="entry name" value="INTEGRATOR COMPLEX SUBUNIT 15"/>
    <property type="match status" value="1"/>
</dbReference>
<reference evidence="2" key="1">
    <citation type="submission" date="2022-11" db="UniProtKB">
        <authorList>
            <consortium name="WormBaseParasite"/>
        </authorList>
    </citation>
    <scope>IDENTIFICATION</scope>
</reference>
<keyword evidence="1" id="KW-1185">Reference proteome</keyword>
<dbReference type="PANTHER" id="PTHR14540:SF2">
    <property type="entry name" value="INTEGRATOR COMPLEX SUBUNIT 15"/>
    <property type="match status" value="1"/>
</dbReference>